<protein>
    <submittedName>
        <fullName evidence="2">Uncharacterized protein</fullName>
    </submittedName>
</protein>
<name>A0ABP7XUD4_9FLAO</name>
<evidence type="ECO:0000313" key="3">
    <source>
        <dbReference type="Proteomes" id="UP001501333"/>
    </source>
</evidence>
<accession>A0ABP7XUD4</accession>
<gene>
    <name evidence="2" type="ORF">GCM10022250_12580</name>
</gene>
<reference evidence="3" key="1">
    <citation type="journal article" date="2019" name="Int. J. Syst. Evol. Microbiol.">
        <title>The Global Catalogue of Microorganisms (GCM) 10K type strain sequencing project: providing services to taxonomists for standard genome sequencing and annotation.</title>
        <authorList>
            <consortium name="The Broad Institute Genomics Platform"/>
            <consortium name="The Broad Institute Genome Sequencing Center for Infectious Disease"/>
            <person name="Wu L."/>
            <person name="Ma J."/>
        </authorList>
    </citation>
    <scope>NUCLEOTIDE SEQUENCE [LARGE SCALE GENOMIC DNA]</scope>
    <source>
        <strain evidence="3">JCM 17386</strain>
    </source>
</reference>
<keyword evidence="3" id="KW-1185">Reference proteome</keyword>
<feature type="compositionally biased region" description="Polar residues" evidence="1">
    <location>
        <begin position="25"/>
        <end position="36"/>
    </location>
</feature>
<dbReference type="Proteomes" id="UP001501333">
    <property type="component" value="Unassembled WGS sequence"/>
</dbReference>
<proteinExistence type="predicted"/>
<evidence type="ECO:0000256" key="1">
    <source>
        <dbReference type="SAM" id="MobiDB-lite"/>
    </source>
</evidence>
<organism evidence="2 3">
    <name type="scientific">Flavobacterium chungbukense</name>
    <dbReference type="NCBI Taxonomy" id="877464"/>
    <lineage>
        <taxon>Bacteria</taxon>
        <taxon>Pseudomonadati</taxon>
        <taxon>Bacteroidota</taxon>
        <taxon>Flavobacteriia</taxon>
        <taxon>Flavobacteriales</taxon>
        <taxon>Flavobacteriaceae</taxon>
        <taxon>Flavobacterium</taxon>
    </lineage>
</organism>
<evidence type="ECO:0000313" key="2">
    <source>
        <dbReference type="EMBL" id="GAA4126136.1"/>
    </source>
</evidence>
<feature type="region of interest" description="Disordered" evidence="1">
    <location>
        <begin position="17"/>
        <end position="57"/>
    </location>
</feature>
<comment type="caution">
    <text evidence="2">The sequence shown here is derived from an EMBL/GenBank/DDBJ whole genome shotgun (WGS) entry which is preliminary data.</text>
</comment>
<dbReference type="EMBL" id="BAABAO010000003">
    <property type="protein sequence ID" value="GAA4126136.1"/>
    <property type="molecule type" value="Genomic_DNA"/>
</dbReference>
<sequence length="57" mass="6001">MKMYAVKTVIKLNAAHSAKKRVEENSSNPAISSSVIGTAHDTIPAKEPTSGDCPNCT</sequence>